<comment type="caution">
    <text evidence="2">The sequence shown here is derived from an EMBL/GenBank/DDBJ whole genome shotgun (WGS) entry which is preliminary data.</text>
</comment>
<dbReference type="EMBL" id="RQTK01000909">
    <property type="protein sequence ID" value="RUS73696.1"/>
    <property type="molecule type" value="Genomic_DNA"/>
</dbReference>
<gene>
    <name evidence="2" type="ORF">EGW08_018543</name>
</gene>
<accession>A0A3S0ZRP0</accession>
<evidence type="ECO:0000313" key="2">
    <source>
        <dbReference type="EMBL" id="RUS73696.1"/>
    </source>
</evidence>
<protein>
    <submittedName>
        <fullName evidence="2">Uncharacterized protein</fullName>
    </submittedName>
</protein>
<sequence length="234" mass="25780">MYALRRREAGMPAAGIAERAGRQRFTVYGSAGSNKPCRVAQRAVSPRRILLIRAGQWARFDVAEIGADTDRAMGPQGGGRDNEGSQRSQWDDLNRASLRCQATFPLQTLLYPVTCSIARASSRAHTLGHKRVPRNNSPTSTLITPRAATRRQGLPKRNCHAMRFRELAAASATVGPTKQTDESDDTGLRQSADTRLPVTIHFLARIIILLLSSANRAERLCKGRGLLFQIFCQL</sequence>
<keyword evidence="3" id="KW-1185">Reference proteome</keyword>
<feature type="region of interest" description="Disordered" evidence="1">
    <location>
        <begin position="171"/>
        <end position="190"/>
    </location>
</feature>
<dbReference type="AlphaFoldDB" id="A0A3S0ZRP0"/>
<name>A0A3S0ZRP0_ELYCH</name>
<feature type="compositionally biased region" description="Basic and acidic residues" evidence="1">
    <location>
        <begin position="80"/>
        <end position="89"/>
    </location>
</feature>
<feature type="region of interest" description="Disordered" evidence="1">
    <location>
        <begin position="68"/>
        <end position="89"/>
    </location>
</feature>
<evidence type="ECO:0000313" key="3">
    <source>
        <dbReference type="Proteomes" id="UP000271974"/>
    </source>
</evidence>
<dbReference type="Proteomes" id="UP000271974">
    <property type="component" value="Unassembled WGS sequence"/>
</dbReference>
<reference evidence="2 3" key="1">
    <citation type="submission" date="2019-01" db="EMBL/GenBank/DDBJ databases">
        <title>A draft genome assembly of the solar-powered sea slug Elysia chlorotica.</title>
        <authorList>
            <person name="Cai H."/>
            <person name="Li Q."/>
            <person name="Fang X."/>
            <person name="Li J."/>
            <person name="Curtis N.E."/>
            <person name="Altenburger A."/>
            <person name="Shibata T."/>
            <person name="Feng M."/>
            <person name="Maeda T."/>
            <person name="Schwartz J.A."/>
            <person name="Shigenobu S."/>
            <person name="Lundholm N."/>
            <person name="Nishiyama T."/>
            <person name="Yang H."/>
            <person name="Hasebe M."/>
            <person name="Li S."/>
            <person name="Pierce S.K."/>
            <person name="Wang J."/>
        </authorList>
    </citation>
    <scope>NUCLEOTIDE SEQUENCE [LARGE SCALE GENOMIC DNA]</scope>
    <source>
        <strain evidence="2">EC2010</strain>
        <tissue evidence="2">Whole organism of an adult</tissue>
    </source>
</reference>
<evidence type="ECO:0000256" key="1">
    <source>
        <dbReference type="SAM" id="MobiDB-lite"/>
    </source>
</evidence>
<proteinExistence type="predicted"/>
<organism evidence="2 3">
    <name type="scientific">Elysia chlorotica</name>
    <name type="common">Eastern emerald elysia</name>
    <name type="synonym">Sea slug</name>
    <dbReference type="NCBI Taxonomy" id="188477"/>
    <lineage>
        <taxon>Eukaryota</taxon>
        <taxon>Metazoa</taxon>
        <taxon>Spiralia</taxon>
        <taxon>Lophotrochozoa</taxon>
        <taxon>Mollusca</taxon>
        <taxon>Gastropoda</taxon>
        <taxon>Heterobranchia</taxon>
        <taxon>Euthyneura</taxon>
        <taxon>Panpulmonata</taxon>
        <taxon>Sacoglossa</taxon>
        <taxon>Placobranchoidea</taxon>
        <taxon>Plakobranchidae</taxon>
        <taxon>Elysia</taxon>
    </lineage>
</organism>